<reference evidence="2 3" key="1">
    <citation type="journal article" date="2019" name="Int. J. Syst. Evol. Microbiol.">
        <title>The Global Catalogue of Microorganisms (GCM) 10K type strain sequencing project: providing services to taxonomists for standard genome sequencing and annotation.</title>
        <authorList>
            <consortium name="The Broad Institute Genomics Platform"/>
            <consortium name="The Broad Institute Genome Sequencing Center for Infectious Disease"/>
            <person name="Wu L."/>
            <person name="Ma J."/>
        </authorList>
    </citation>
    <scope>NUCLEOTIDE SEQUENCE [LARGE SCALE GENOMIC DNA]</scope>
    <source>
        <strain evidence="2 3">CGMCC 1.12237</strain>
    </source>
</reference>
<accession>A0ABD5RE32</accession>
<proteinExistence type="predicted"/>
<organism evidence="2 3">
    <name type="scientific">Salinirubrum litoreum</name>
    <dbReference type="NCBI Taxonomy" id="1126234"/>
    <lineage>
        <taxon>Archaea</taxon>
        <taxon>Methanobacteriati</taxon>
        <taxon>Methanobacteriota</taxon>
        <taxon>Stenosarchaea group</taxon>
        <taxon>Halobacteria</taxon>
        <taxon>Halobacteriales</taxon>
        <taxon>Haloferacaceae</taxon>
        <taxon>Salinirubrum</taxon>
    </lineage>
</organism>
<evidence type="ECO:0000259" key="1">
    <source>
        <dbReference type="Pfam" id="PF25942"/>
    </source>
</evidence>
<gene>
    <name evidence="2" type="ORF">ACFPJ5_14165</name>
</gene>
<name>A0ABD5RE32_9EURY</name>
<dbReference type="AlphaFoldDB" id="A0ABD5RE32"/>
<dbReference type="Pfam" id="PF25942">
    <property type="entry name" value="Ig_halo"/>
    <property type="match status" value="1"/>
</dbReference>
<dbReference type="InterPro" id="IPR058929">
    <property type="entry name" value="Ig_halo"/>
</dbReference>
<dbReference type="RefSeq" id="WP_227230311.1">
    <property type="nucleotide sequence ID" value="NZ_JAJCVJ010000002.1"/>
</dbReference>
<feature type="domain" description="Ig-like" evidence="1">
    <location>
        <begin position="46"/>
        <end position="119"/>
    </location>
</feature>
<evidence type="ECO:0000313" key="2">
    <source>
        <dbReference type="EMBL" id="MFC5368076.1"/>
    </source>
</evidence>
<comment type="caution">
    <text evidence="2">The sequence shown here is derived from an EMBL/GenBank/DDBJ whole genome shotgun (WGS) entry which is preliminary data.</text>
</comment>
<protein>
    <recommendedName>
        <fullName evidence="1">Ig-like domain-containing protein</fullName>
    </recommendedName>
</protein>
<sequence length="126" mass="13435">MTTPPPTVGRRRLLAGLPVALIAGAGCLGQTVSDDLLVRNLTDEQQTVSLDVATTDGTDLFAETVTIPAQEERRFENPLPPTGQFTVTVSVEGGPSEETFWESEDEGDQLSIRLTDAGIEFDASGE</sequence>
<evidence type="ECO:0000313" key="3">
    <source>
        <dbReference type="Proteomes" id="UP001596201"/>
    </source>
</evidence>
<dbReference type="EMBL" id="JBHSKX010000002">
    <property type="protein sequence ID" value="MFC5368076.1"/>
    <property type="molecule type" value="Genomic_DNA"/>
</dbReference>
<keyword evidence="3" id="KW-1185">Reference proteome</keyword>
<dbReference type="Proteomes" id="UP001596201">
    <property type="component" value="Unassembled WGS sequence"/>
</dbReference>